<dbReference type="RefSeq" id="XP_001461776.1">
    <property type="nucleotide sequence ID" value="XM_001461739.1"/>
</dbReference>
<gene>
    <name evidence="1" type="ORF">GSPATT00026727001</name>
</gene>
<dbReference type="AlphaFoldDB" id="A0EGG2"/>
<dbReference type="HOGENOM" id="CLU_2008366_0_0_1"/>
<reference evidence="1 2" key="1">
    <citation type="journal article" date="2006" name="Nature">
        <title>Global trends of whole-genome duplications revealed by the ciliate Paramecium tetraurelia.</title>
        <authorList>
            <consortium name="Genoscope"/>
            <person name="Aury J.-M."/>
            <person name="Jaillon O."/>
            <person name="Duret L."/>
            <person name="Noel B."/>
            <person name="Jubin C."/>
            <person name="Porcel B.M."/>
            <person name="Segurens B."/>
            <person name="Daubin V."/>
            <person name="Anthouard V."/>
            <person name="Aiach N."/>
            <person name="Arnaiz O."/>
            <person name="Billaut A."/>
            <person name="Beisson J."/>
            <person name="Blanc I."/>
            <person name="Bouhouche K."/>
            <person name="Camara F."/>
            <person name="Duharcourt S."/>
            <person name="Guigo R."/>
            <person name="Gogendeau D."/>
            <person name="Katinka M."/>
            <person name="Keller A.-M."/>
            <person name="Kissmehl R."/>
            <person name="Klotz C."/>
            <person name="Koll F."/>
            <person name="Le Moue A."/>
            <person name="Lepere C."/>
            <person name="Malinsky S."/>
            <person name="Nowacki M."/>
            <person name="Nowak J.K."/>
            <person name="Plattner H."/>
            <person name="Poulain J."/>
            <person name="Ruiz F."/>
            <person name="Serrano V."/>
            <person name="Zagulski M."/>
            <person name="Dessen P."/>
            <person name="Betermier M."/>
            <person name="Weissenbach J."/>
            <person name="Scarpelli C."/>
            <person name="Schachter V."/>
            <person name="Sperling L."/>
            <person name="Meyer E."/>
            <person name="Cohen J."/>
            <person name="Wincker P."/>
        </authorList>
    </citation>
    <scope>NUCLEOTIDE SEQUENCE [LARGE SCALE GENOMIC DNA]</scope>
    <source>
        <strain evidence="1 2">Stock d4-2</strain>
    </source>
</reference>
<evidence type="ECO:0000313" key="1">
    <source>
        <dbReference type="EMBL" id="CAK94403.1"/>
    </source>
</evidence>
<dbReference type="EMBL" id="CT868677">
    <property type="protein sequence ID" value="CAK94403.1"/>
    <property type="molecule type" value="Genomic_DNA"/>
</dbReference>
<dbReference type="Proteomes" id="UP000000600">
    <property type="component" value="Unassembled WGS sequence"/>
</dbReference>
<accession>A0EGG2</accession>
<dbReference type="InParanoid" id="A0EGG2"/>
<sequence length="124" mass="14739">MALWNVFQKAGQLSTVSAQAECQYKVKIQQQVMTQHHGWMLRYDILEQNPNKWRQTSITMGLEVYKKLKNSCVYKMHIIFDRVLVIYFVYMQNKGLIGQIITIPNLNKRLMVIQKKEVMMIENQ</sequence>
<organism evidence="1 2">
    <name type="scientific">Paramecium tetraurelia</name>
    <dbReference type="NCBI Taxonomy" id="5888"/>
    <lineage>
        <taxon>Eukaryota</taxon>
        <taxon>Sar</taxon>
        <taxon>Alveolata</taxon>
        <taxon>Ciliophora</taxon>
        <taxon>Intramacronucleata</taxon>
        <taxon>Oligohymenophorea</taxon>
        <taxon>Peniculida</taxon>
        <taxon>Parameciidae</taxon>
        <taxon>Paramecium</taxon>
    </lineage>
</organism>
<name>A0EGG2_PARTE</name>
<evidence type="ECO:0000313" key="2">
    <source>
        <dbReference type="Proteomes" id="UP000000600"/>
    </source>
</evidence>
<dbReference type="KEGG" id="ptm:GSPATT00026727001"/>
<keyword evidence="2" id="KW-1185">Reference proteome</keyword>
<dbReference type="GeneID" id="5047561"/>
<proteinExistence type="predicted"/>
<protein>
    <submittedName>
        <fullName evidence="1">Uncharacterized protein</fullName>
    </submittedName>
</protein>